<dbReference type="InterPro" id="IPR038563">
    <property type="entry name" value="Endonuclease_7_sf"/>
</dbReference>
<dbReference type="InterPro" id="IPR004211">
    <property type="entry name" value="Endonuclease_7"/>
</dbReference>
<dbReference type="GO" id="GO:0004519">
    <property type="term" value="F:endonuclease activity"/>
    <property type="evidence" value="ECO:0007669"/>
    <property type="project" value="UniProtKB-KW"/>
</dbReference>
<dbReference type="InterPro" id="IPR044925">
    <property type="entry name" value="His-Me_finger_sf"/>
</dbReference>
<dbReference type="RefSeq" id="WP_309550255.1">
    <property type="nucleotide sequence ID" value="NZ_CP133762.1"/>
</dbReference>
<evidence type="ECO:0000313" key="1">
    <source>
        <dbReference type="EMBL" id="WMX49060.1"/>
    </source>
</evidence>
<keyword evidence="1" id="KW-0255">Endonuclease</keyword>
<dbReference type="EMBL" id="CP133762">
    <property type="protein sequence ID" value="WMX49060.1"/>
    <property type="molecule type" value="Genomic_DNA"/>
</dbReference>
<proteinExistence type="predicted"/>
<sequence length="67" mass="7201">MIASQDGLCAICMAAPAIHVDHCHETGRVRGVLCFNCHSAIGTLGDDPDRIRRAISYLEGTRGSHHS</sequence>
<keyword evidence="1" id="KW-0540">Nuclease</keyword>
<reference evidence="1 2" key="1">
    <citation type="submission" date="2023-09" db="EMBL/GenBank/DDBJ databases">
        <title>Complete genome of Streptomyces roseicoloratus T14.</title>
        <authorList>
            <person name="Bashizi T."/>
            <person name="Kim M.-J."/>
            <person name="Lee G."/>
            <person name="Tagele S.B."/>
            <person name="Shin J.-H."/>
        </authorList>
    </citation>
    <scope>NUCLEOTIDE SEQUENCE [LARGE SCALE GENOMIC DNA]</scope>
    <source>
        <strain evidence="1 2">T14</strain>
    </source>
</reference>
<gene>
    <name evidence="1" type="ORF">RGF97_27830</name>
</gene>
<keyword evidence="1" id="KW-0378">Hydrolase</keyword>
<dbReference type="SUPFAM" id="SSF54060">
    <property type="entry name" value="His-Me finger endonucleases"/>
    <property type="match status" value="1"/>
</dbReference>
<organism evidence="1 2">
    <name type="scientific">Streptomyces roseicoloratus</name>
    <dbReference type="NCBI Taxonomy" id="2508722"/>
    <lineage>
        <taxon>Bacteria</taxon>
        <taxon>Bacillati</taxon>
        <taxon>Actinomycetota</taxon>
        <taxon>Actinomycetes</taxon>
        <taxon>Kitasatosporales</taxon>
        <taxon>Streptomycetaceae</taxon>
        <taxon>Streptomyces</taxon>
    </lineage>
</organism>
<keyword evidence="2" id="KW-1185">Reference proteome</keyword>
<evidence type="ECO:0000313" key="2">
    <source>
        <dbReference type="Proteomes" id="UP001250858"/>
    </source>
</evidence>
<accession>A0ABY9S3R5</accession>
<protein>
    <submittedName>
        <fullName evidence="1">Endonuclease VII domain-containing protein</fullName>
    </submittedName>
</protein>
<name>A0ABY9S3R5_9ACTN</name>
<dbReference type="Gene3D" id="3.40.1800.10">
    <property type="entry name" value="His-Me finger endonucleases"/>
    <property type="match status" value="1"/>
</dbReference>
<dbReference type="Proteomes" id="UP001250858">
    <property type="component" value="Chromosome"/>
</dbReference>
<dbReference type="Pfam" id="PF02945">
    <property type="entry name" value="Endonuclease_7"/>
    <property type="match status" value="1"/>
</dbReference>